<name>A0A5J6WVW8_9GAMM</name>
<dbReference type="AlphaFoldDB" id="A0A5J6WVW8"/>
<dbReference type="Pfam" id="PF11944">
    <property type="entry name" value="DUF3461"/>
    <property type="match status" value="1"/>
</dbReference>
<dbReference type="NCBIfam" id="NF010213">
    <property type="entry name" value="PRK13677.1"/>
    <property type="match status" value="1"/>
</dbReference>
<gene>
    <name evidence="2" type="ORF">FE240_11745</name>
</gene>
<protein>
    <recommendedName>
        <fullName evidence="1">UPF0325 protein FE240_11745</fullName>
    </recommendedName>
</protein>
<evidence type="ECO:0000313" key="3">
    <source>
        <dbReference type="Proteomes" id="UP000594034"/>
    </source>
</evidence>
<keyword evidence="3" id="KW-1185">Reference proteome</keyword>
<organism evidence="2 3">
    <name type="scientific">Aeromonas simiae</name>
    <dbReference type="NCBI Taxonomy" id="218936"/>
    <lineage>
        <taxon>Bacteria</taxon>
        <taxon>Pseudomonadati</taxon>
        <taxon>Pseudomonadota</taxon>
        <taxon>Gammaproteobacteria</taxon>
        <taxon>Aeromonadales</taxon>
        <taxon>Aeromonadaceae</taxon>
        <taxon>Aeromonas</taxon>
    </lineage>
</organism>
<reference evidence="2 3" key="1">
    <citation type="submission" date="2019-05" db="EMBL/GenBank/DDBJ databases">
        <title>OXA-830, a novel chromosomally encoded expanded-spectrum class D beta-lactamase in Aeromonas simiae.</title>
        <authorList>
            <person name="Zhou W."/>
            <person name="Chen Q."/>
        </authorList>
    </citation>
    <scope>NUCLEOTIDE SEQUENCE [LARGE SCALE GENOMIC DNA]</scope>
    <source>
        <strain evidence="2 3">A6</strain>
    </source>
</reference>
<dbReference type="EMBL" id="CP040449">
    <property type="protein sequence ID" value="QFI55296.1"/>
    <property type="molecule type" value="Genomic_DNA"/>
</dbReference>
<dbReference type="Proteomes" id="UP000594034">
    <property type="component" value="Chromosome"/>
</dbReference>
<proteinExistence type="inferred from homology"/>
<dbReference type="RefSeq" id="WP_193001131.1">
    <property type="nucleotide sequence ID" value="NZ_CP040449.1"/>
</dbReference>
<comment type="similarity">
    <text evidence="1">Belongs to the UPF0325 family.</text>
</comment>
<evidence type="ECO:0000256" key="1">
    <source>
        <dbReference type="HAMAP-Rule" id="MF_01519"/>
    </source>
</evidence>
<dbReference type="HAMAP" id="MF_01519">
    <property type="entry name" value="UPF0325"/>
    <property type="match status" value="1"/>
</dbReference>
<dbReference type="InterPro" id="IPR020911">
    <property type="entry name" value="UPF0325"/>
</dbReference>
<dbReference type="KEGG" id="asim:FE240_11745"/>
<sequence length="128" mass="15027">MYDNLKSLGIQDPDTIESYTLRQEANHDILKIYFKKQKGEFFAKSVKFKYPRQRKTILIDSGTHEYKDVTEINANLKYVVDELDSLTQGAHPPQINPDIKQKILADLRHLEKVVQNKIREIEQDLEKL</sequence>
<evidence type="ECO:0000313" key="2">
    <source>
        <dbReference type="EMBL" id="QFI55296.1"/>
    </source>
</evidence>
<accession>A0A5J6WVW8</accession>